<dbReference type="PANTHER" id="PTHR34311:SF7">
    <property type="entry name" value="NEMATODE SPECIFIC PEPTIDE FAMILY"/>
    <property type="match status" value="1"/>
</dbReference>
<keyword evidence="1" id="KW-0732">Signal</keyword>
<accession>A0A914UXN8</accession>
<reference evidence="3" key="1">
    <citation type="submission" date="2022-11" db="UniProtKB">
        <authorList>
            <consortium name="WormBaseParasite"/>
        </authorList>
    </citation>
    <scope>IDENTIFICATION</scope>
</reference>
<dbReference type="AlphaFoldDB" id="A0A914UXN8"/>
<dbReference type="WBParaSite" id="PSAMB.scaffold1325size32967.g12592.t1">
    <property type="protein sequence ID" value="PSAMB.scaffold1325size32967.g12592.t1"/>
    <property type="gene ID" value="PSAMB.scaffold1325size32967.g12592"/>
</dbReference>
<feature type="chain" id="PRO_5037157243" evidence="1">
    <location>
        <begin position="18"/>
        <end position="519"/>
    </location>
</feature>
<evidence type="ECO:0000256" key="1">
    <source>
        <dbReference type="SAM" id="SignalP"/>
    </source>
</evidence>
<proteinExistence type="predicted"/>
<sequence length="519" mass="57358">MLPIIFVSLSLLLAVSGQQTCNVTTFYQCQTAFASTLKMPSGSDWHNPTQLAGALQVIFATGLPGWNNALVGVCNAYNGLIQCLGPMAPACMDPLYLLNNDNDPEEAYGYMSVMNGLAFDCGAGFYAGISNWDCIQRVYANYNATFYGCVSSFVQSVVHDPNNACDYLQTGLSCLSAPYQALCQPAGKWFGCETWRMYLTTRLYTCPASCTLSTSKFEQEYFEQHPEWKEGCELGDHTSARRIVPLVHEDNRRKMKALILAAALAYVAVCQAQQTTCVDAGFQACSAGLATALNISYIGLFNDYPPLQNALQNMFTQNIGDISGLVTACNALHQFYLCLGSTQIQYCLGLNGLIGKGLSPAQAYGIDGLLTQYQFMCGAGFYTAQYNNLDCLQRVTLNYNATLWGCQQTFLTNIMHDPAQGCTYTAQEIACYQAPFRQLCSPNQNVAGWWACEGQRNRYFTRFFCPDLQCSLMPSSKDAQYLVDNHKEENGVHMFKLPDVFEQDESGEWALKDGKWVTG</sequence>
<evidence type="ECO:0000313" key="2">
    <source>
        <dbReference type="Proteomes" id="UP000887566"/>
    </source>
</evidence>
<protein>
    <submittedName>
        <fullName evidence="3">Uncharacterized protein</fullName>
    </submittedName>
</protein>
<evidence type="ECO:0000313" key="3">
    <source>
        <dbReference type="WBParaSite" id="PSAMB.scaffold1325size32967.g12592.t1"/>
    </source>
</evidence>
<dbReference type="Proteomes" id="UP000887566">
    <property type="component" value="Unplaced"/>
</dbReference>
<organism evidence="2 3">
    <name type="scientific">Plectus sambesii</name>
    <dbReference type="NCBI Taxonomy" id="2011161"/>
    <lineage>
        <taxon>Eukaryota</taxon>
        <taxon>Metazoa</taxon>
        <taxon>Ecdysozoa</taxon>
        <taxon>Nematoda</taxon>
        <taxon>Chromadorea</taxon>
        <taxon>Plectida</taxon>
        <taxon>Plectina</taxon>
        <taxon>Plectoidea</taxon>
        <taxon>Plectidae</taxon>
        <taxon>Plectus</taxon>
    </lineage>
</organism>
<feature type="signal peptide" evidence="1">
    <location>
        <begin position="1"/>
        <end position="17"/>
    </location>
</feature>
<name>A0A914UXN8_9BILA</name>
<keyword evidence="2" id="KW-1185">Reference proteome</keyword>
<dbReference type="PANTHER" id="PTHR34311">
    <property type="entry name" value="PROTEIN CBG21698-RELATED"/>
    <property type="match status" value="1"/>
</dbReference>